<keyword evidence="3" id="KW-0677">Repeat</keyword>
<keyword evidence="8" id="KW-0804">Transcription</keyword>
<dbReference type="Pfam" id="PF05485">
    <property type="entry name" value="THAP"/>
    <property type="match status" value="1"/>
</dbReference>
<dbReference type="GO" id="GO:0005634">
    <property type="term" value="C:nucleus"/>
    <property type="evidence" value="ECO:0007669"/>
    <property type="project" value="UniProtKB-SubCell"/>
</dbReference>
<feature type="domain" description="C2H2-type" evidence="15">
    <location>
        <begin position="1156"/>
        <end position="1183"/>
    </location>
</feature>
<dbReference type="PROSITE" id="PS50157">
    <property type="entry name" value="ZINC_FINGER_C2H2_2"/>
    <property type="match status" value="19"/>
</dbReference>
<evidence type="ECO:0000256" key="14">
    <source>
        <dbReference type="SAM" id="MobiDB-lite"/>
    </source>
</evidence>
<evidence type="ECO:0000256" key="10">
    <source>
        <dbReference type="PROSITE-ProRule" id="PRU00042"/>
    </source>
</evidence>
<dbReference type="RefSeq" id="XP_025836177.1">
    <property type="nucleotide sequence ID" value="XM_025980392.1"/>
</dbReference>
<dbReference type="FunFam" id="3.30.160.60:FF:000624">
    <property type="entry name" value="zinc finger protein 697"/>
    <property type="match status" value="2"/>
</dbReference>
<feature type="domain" description="C2H2-type" evidence="15">
    <location>
        <begin position="609"/>
        <end position="636"/>
    </location>
</feature>
<feature type="binding site" evidence="12">
    <location>
        <position position="920"/>
    </location>
    <ligand>
        <name>Zn(2+)</name>
        <dbReference type="ChEBI" id="CHEBI:29105"/>
    </ligand>
</feature>
<evidence type="ECO:0000256" key="12">
    <source>
        <dbReference type="PROSITE-ProRule" id="PRU01263"/>
    </source>
</evidence>
<dbReference type="InterPro" id="IPR036236">
    <property type="entry name" value="Znf_C2H2_sf"/>
</dbReference>
<evidence type="ECO:0000256" key="2">
    <source>
        <dbReference type="ARBA" id="ARBA00022723"/>
    </source>
</evidence>
<keyword evidence="6" id="KW-0805">Transcription regulation</keyword>
<feature type="domain" description="THAP-type" evidence="16">
    <location>
        <begin position="661"/>
        <end position="748"/>
    </location>
</feature>
<dbReference type="FunFam" id="3.30.160.60:FF:000702">
    <property type="entry name" value="Transcription factor E4F1 isoform 1"/>
    <property type="match status" value="1"/>
</dbReference>
<feature type="binding site" evidence="12">
    <location>
        <position position="85"/>
    </location>
    <ligand>
        <name>Zn(2+)</name>
        <dbReference type="ChEBI" id="CHEBI:29105"/>
    </ligand>
</feature>
<keyword evidence="5 12" id="KW-0862">Zinc</keyword>
<evidence type="ECO:0000256" key="4">
    <source>
        <dbReference type="ARBA" id="ARBA00022771"/>
    </source>
</evidence>
<evidence type="ECO:0000256" key="6">
    <source>
        <dbReference type="ARBA" id="ARBA00023015"/>
    </source>
</evidence>
<name>A0A7F5RJJ8_AGRPL</name>
<dbReference type="FunFam" id="3.30.160.60:FF:000145">
    <property type="entry name" value="Zinc finger protein 574"/>
    <property type="match status" value="1"/>
</dbReference>
<evidence type="ECO:0000256" key="9">
    <source>
        <dbReference type="ARBA" id="ARBA00023242"/>
    </source>
</evidence>
<evidence type="ECO:0000259" key="15">
    <source>
        <dbReference type="PROSITE" id="PS50157"/>
    </source>
</evidence>
<feature type="domain" description="C2H2-type" evidence="15">
    <location>
        <begin position="1340"/>
        <end position="1367"/>
    </location>
</feature>
<feature type="domain" description="C2H2-type" evidence="15">
    <location>
        <begin position="341"/>
        <end position="368"/>
    </location>
</feature>
<evidence type="ECO:0000259" key="17">
    <source>
        <dbReference type="PROSITE" id="PS51915"/>
    </source>
</evidence>
<feature type="binding site" evidence="12">
    <location>
        <position position="40"/>
    </location>
    <ligand>
        <name>Zn(2+)</name>
        <dbReference type="ChEBI" id="CHEBI:29105"/>
    </ligand>
</feature>
<dbReference type="GO" id="GO:0003677">
    <property type="term" value="F:DNA binding"/>
    <property type="evidence" value="ECO:0007669"/>
    <property type="project" value="UniProtKB-UniRule"/>
</dbReference>
<feature type="domain" description="ZAD" evidence="17">
    <location>
        <begin position="871"/>
        <end position="944"/>
    </location>
</feature>
<feature type="domain" description="C2H2-type" evidence="15">
    <location>
        <begin position="1229"/>
        <end position="1256"/>
    </location>
</feature>
<dbReference type="SMART" id="SM00355">
    <property type="entry name" value="ZnF_C2H2"/>
    <property type="match status" value="21"/>
</dbReference>
<dbReference type="FunFam" id="3.30.160.60:FF:000446">
    <property type="entry name" value="Zinc finger protein"/>
    <property type="match status" value="2"/>
</dbReference>
<evidence type="ECO:0000256" key="1">
    <source>
        <dbReference type="ARBA" id="ARBA00004123"/>
    </source>
</evidence>
<feature type="domain" description="C2H2-type" evidence="15">
    <location>
        <begin position="1312"/>
        <end position="1339"/>
    </location>
</feature>
<feature type="domain" description="C2H2-type" evidence="15">
    <location>
        <begin position="1128"/>
        <end position="1155"/>
    </location>
</feature>
<evidence type="ECO:0000313" key="19">
    <source>
        <dbReference type="RefSeq" id="XP_025836177.1"/>
    </source>
</evidence>
<evidence type="ECO:0000259" key="16">
    <source>
        <dbReference type="PROSITE" id="PS50950"/>
    </source>
</evidence>
<keyword evidence="9" id="KW-0539">Nucleus</keyword>
<dbReference type="GeneID" id="108733564"/>
<proteinExistence type="predicted"/>
<feature type="domain" description="C2H2-type" evidence="15">
    <location>
        <begin position="553"/>
        <end position="580"/>
    </location>
</feature>
<dbReference type="Pfam" id="PF13912">
    <property type="entry name" value="zf-C2H2_6"/>
    <property type="match status" value="1"/>
</dbReference>
<feature type="domain" description="C2H2-type" evidence="15">
    <location>
        <begin position="581"/>
        <end position="608"/>
    </location>
</feature>
<dbReference type="SMART" id="SM00868">
    <property type="entry name" value="zf-AD"/>
    <property type="match status" value="3"/>
</dbReference>
<dbReference type="GO" id="GO:0000981">
    <property type="term" value="F:DNA-binding transcription factor activity, RNA polymerase II-specific"/>
    <property type="evidence" value="ECO:0007669"/>
    <property type="project" value="TreeGrafter"/>
</dbReference>
<feature type="domain" description="C2H2-type" evidence="15">
    <location>
        <begin position="369"/>
        <end position="396"/>
    </location>
</feature>
<keyword evidence="18" id="KW-1185">Reference proteome</keyword>
<dbReference type="Pfam" id="PF12874">
    <property type="entry name" value="zf-met"/>
    <property type="match status" value="2"/>
</dbReference>
<dbReference type="PANTHER" id="PTHR24394:SF29">
    <property type="entry name" value="MYONEURIN"/>
    <property type="match status" value="1"/>
</dbReference>
<dbReference type="InParanoid" id="A0A7F5RJJ8"/>
<dbReference type="KEGG" id="apln:108733564"/>
<evidence type="ECO:0000313" key="18">
    <source>
        <dbReference type="Proteomes" id="UP000192223"/>
    </source>
</evidence>
<dbReference type="InterPro" id="IPR013087">
    <property type="entry name" value="Znf_C2H2_type"/>
</dbReference>
<dbReference type="SUPFAM" id="SSF57716">
    <property type="entry name" value="Glucocorticoid receptor-like (DNA-binding domain)"/>
    <property type="match status" value="2"/>
</dbReference>
<feature type="domain" description="C2H2-type" evidence="15">
    <location>
        <begin position="1256"/>
        <end position="1283"/>
    </location>
</feature>
<keyword evidence="7 11" id="KW-0238">DNA-binding</keyword>
<feature type="binding site" evidence="12">
    <location>
        <position position="876"/>
    </location>
    <ligand>
        <name>Zn(2+)</name>
        <dbReference type="ChEBI" id="CHEBI:29105"/>
    </ligand>
</feature>
<feature type="region of interest" description="Disordered" evidence="14">
    <location>
        <begin position="1016"/>
        <end position="1055"/>
    </location>
</feature>
<feature type="domain" description="C2H2-type" evidence="15">
    <location>
        <begin position="1101"/>
        <end position="1127"/>
    </location>
</feature>
<feature type="domain" description="C2H2-type" evidence="15">
    <location>
        <begin position="1284"/>
        <end position="1311"/>
    </location>
</feature>
<evidence type="ECO:0000256" key="7">
    <source>
        <dbReference type="ARBA" id="ARBA00023125"/>
    </source>
</evidence>
<organism evidence="18 19">
    <name type="scientific">Agrilus planipennis</name>
    <name type="common">Emerald ash borer</name>
    <name type="synonym">Agrilus marcopoli</name>
    <dbReference type="NCBI Taxonomy" id="224129"/>
    <lineage>
        <taxon>Eukaryota</taxon>
        <taxon>Metazoa</taxon>
        <taxon>Ecdysozoa</taxon>
        <taxon>Arthropoda</taxon>
        <taxon>Hexapoda</taxon>
        <taxon>Insecta</taxon>
        <taxon>Pterygota</taxon>
        <taxon>Neoptera</taxon>
        <taxon>Endopterygota</taxon>
        <taxon>Coleoptera</taxon>
        <taxon>Polyphaga</taxon>
        <taxon>Elateriformia</taxon>
        <taxon>Buprestoidea</taxon>
        <taxon>Buprestidae</taxon>
        <taxon>Agrilinae</taxon>
        <taxon>Agrilus</taxon>
    </lineage>
</organism>
<dbReference type="Proteomes" id="UP000192223">
    <property type="component" value="Unplaced"/>
</dbReference>
<dbReference type="SUPFAM" id="SSF57667">
    <property type="entry name" value="beta-beta-alpha zinc fingers"/>
    <property type="match status" value="10"/>
</dbReference>
<dbReference type="FunFam" id="3.30.160.60:FF:000072">
    <property type="entry name" value="zinc finger protein 143 isoform X1"/>
    <property type="match status" value="1"/>
</dbReference>
<dbReference type="FunFam" id="3.30.160.60:FF:000325">
    <property type="entry name" value="ZFP90 zinc finger protein"/>
    <property type="match status" value="1"/>
</dbReference>
<evidence type="ECO:0000256" key="3">
    <source>
        <dbReference type="ARBA" id="ARBA00022737"/>
    </source>
</evidence>
<comment type="subcellular location">
    <subcellularLocation>
        <location evidence="1">Nucleus</location>
    </subcellularLocation>
</comment>
<evidence type="ECO:0000256" key="11">
    <source>
        <dbReference type="PROSITE-ProRule" id="PRU00309"/>
    </source>
</evidence>
<feature type="domain" description="C2H2-type" evidence="15">
    <location>
        <begin position="525"/>
        <end position="552"/>
    </location>
</feature>
<feature type="compositionally biased region" description="Polar residues" evidence="14">
    <location>
        <begin position="1016"/>
        <end position="1026"/>
    </location>
</feature>
<feature type="domain" description="C2H2-type" evidence="15">
    <location>
        <begin position="497"/>
        <end position="524"/>
    </location>
</feature>
<dbReference type="Pfam" id="PF07776">
    <property type="entry name" value="zf-AD"/>
    <property type="match status" value="1"/>
</dbReference>
<keyword evidence="13" id="KW-0175">Coiled coil</keyword>
<feature type="coiled-coil region" evidence="13">
    <location>
        <begin position="250"/>
        <end position="277"/>
    </location>
</feature>
<feature type="binding site" evidence="12">
    <location>
        <position position="873"/>
    </location>
    <ligand>
        <name>Zn(2+)</name>
        <dbReference type="ChEBI" id="CHEBI:29105"/>
    </ligand>
</feature>
<reference evidence="19" key="1">
    <citation type="submission" date="2025-08" db="UniProtKB">
        <authorList>
            <consortium name="RefSeq"/>
        </authorList>
    </citation>
    <scope>IDENTIFICATION</scope>
    <source>
        <tissue evidence="19">Entire body</tissue>
    </source>
</reference>
<protein>
    <submittedName>
        <fullName evidence="19">Uncharacterized protein LOC108733564</fullName>
    </submittedName>
</protein>
<feature type="domain" description="C2H2-type" evidence="15">
    <location>
        <begin position="467"/>
        <end position="495"/>
    </location>
</feature>
<dbReference type="PANTHER" id="PTHR24394">
    <property type="entry name" value="ZINC FINGER PROTEIN"/>
    <property type="match status" value="1"/>
</dbReference>
<dbReference type="FunFam" id="3.30.160.60:FF:000882">
    <property type="entry name" value="Predicted gene, 21060"/>
    <property type="match status" value="1"/>
</dbReference>
<dbReference type="SMART" id="SM00692">
    <property type="entry name" value="DM3"/>
    <property type="match status" value="1"/>
</dbReference>
<accession>A0A7F5RJJ8</accession>
<feature type="domain" description="C2H2-type" evidence="15">
    <location>
        <begin position="439"/>
        <end position="467"/>
    </location>
</feature>
<gene>
    <name evidence="19" type="primary">LOC108733564</name>
</gene>
<feature type="domain" description="C2H2-type" evidence="15">
    <location>
        <begin position="1368"/>
        <end position="1391"/>
    </location>
</feature>
<keyword evidence="2 12" id="KW-0479">Metal-binding</keyword>
<dbReference type="OrthoDB" id="6354171at2759"/>
<keyword evidence="4 10" id="KW-0863">Zinc-finger</keyword>
<feature type="domain" description="ZAD" evidence="17">
    <location>
        <begin position="38"/>
        <end position="112"/>
    </location>
</feature>
<dbReference type="PROSITE" id="PS00028">
    <property type="entry name" value="ZINC_FINGER_C2H2_1"/>
    <property type="match status" value="19"/>
</dbReference>
<dbReference type="InterPro" id="IPR006612">
    <property type="entry name" value="THAP_Znf"/>
</dbReference>
<sequence length="1440" mass="166678">MSSLRTDLFRLTQRRLEDEYTRRSEISDSKTETIDFSKICRICLSEETLHPISTLSFQKKKLKELLEFAICTEVKEDDNLPLNICLKCYADVVTASIIKELGQRNEALLKSYVSSAQIIYKEENEDYSMQEEGYDYDTNEMPEETLEDTADNEEKLGDGYYLVFDDMDNLLQSSLDASEENENLTNNVIEENSNDIVLNIPEKKNKSANNVNDHTYSRVAKVSANANTINKLMKSEPNGKEVQTFEGAYIEQIKRTMAFEKEQEKEVKTEVTEAENQEDYVYMENVEDNEVIVESNEDQDQETYENDMHELELSDDNNDTFHIKLLPELMTQTKTQTSIWYGCKICEQYFPQIALLKRHIKTHITDKQYFCDVCGEGFAQNSVFTEHLKQHHQDNEQEKDTVKKSSETVQSICKICNITFSSRYEFRSHRAQMHKEKNYLCPTCGKMFATNTSLQTHTKAVHSEEKSHCELCRKTFSSYGNLKLHYSRHHLDEKRPFKCTSCSKSFATQTDLKFHMQVHSGEKNFICQVCGKGFRLKTSYNSHILIHTGERPHQCKICFRRFVQPTHLNYHSLTHTGERPHACQYCGKTFALKGNLTVHIRTHTGERPYVCDVCGKGFYDSSSMKKHRKGHHGEDLVIPAVLSIVSDENNESKKIVINFIMVHSCAIKNCPSVWIPNSGISFFKFPLSNLDLLEKWMKVIPKEVLRKPPTVHSRICSRHFLPQFLVPLGSPEHSVKKKLRQDAIPTIFIIDGELIVSDIMCEDFLQNDKPTNSTEAAEQERFMWDVSVQTIPILFKSPAEEQLRKEVKTLKYRLYHQELQINSMKELLITLGLEKSSDIKEEFTAVQQSLEKHMKNDLNYPNNLQKQDFSTACRICLLSGKTKSILNLTFDQKNVKDLVEQYFSIKIEQTDKFLGICLLCYLEIVRAYIFHKKCKKSTEIMETLFGTNNSVNEFSKHFHEDDSKLCMSPIDSDEHFSEITSQENQNDSNCKAGHIKSEENNLFTFENKTEIQKTNNYKENLLTDSNTKSEKDYLSDDETTEKDTNSSLLDQKEEKCEQATKKRRMNKAILHCNHCNATFNSYIEYRKHRVEVKHPKQRKHYPCNVCNKHFTSSKLKQHMRIHTKEQPYECNICLKRFNLKGNLNRHQMIHTGERPHICELCGKGFIQSTTLNTHKRVHFMRDASSISCFSCNICGRTFKRVGPYNKHLRKKHSEEKFEEEIKKEEARDYVCTICNSAFKQKHHLNAHKRIHGERKYLCNGCGKSYATKPALDSHLKVHTGEKPYKCLVCGKSFAHISTFDSHMLTHTGEKPHVCKFCPKRFTQLTHLTYHLRTHSGERPYSCTFCGKCFALKGNLTVHVRMHTGETPYICSVCNRGFYDSNSMKKHKRAQHRLLPKDAGKKLKNSTTCERDAGATVEVITSSGDVINTTIDDVIVEFGTS</sequence>
<dbReference type="Pfam" id="PF00096">
    <property type="entry name" value="zf-C2H2"/>
    <property type="match status" value="13"/>
</dbReference>
<feature type="domain" description="C2H2-type" evidence="15">
    <location>
        <begin position="1189"/>
        <end position="1217"/>
    </location>
</feature>
<dbReference type="InterPro" id="IPR012934">
    <property type="entry name" value="Znf_AD"/>
</dbReference>
<dbReference type="Gene3D" id="3.30.160.60">
    <property type="entry name" value="Classic Zinc Finger"/>
    <property type="match status" value="16"/>
</dbReference>
<dbReference type="PROSITE" id="PS50950">
    <property type="entry name" value="ZF_THAP"/>
    <property type="match status" value="1"/>
</dbReference>
<evidence type="ECO:0000256" key="5">
    <source>
        <dbReference type="ARBA" id="ARBA00022833"/>
    </source>
</evidence>
<feature type="binding site" evidence="12">
    <location>
        <position position="88"/>
    </location>
    <ligand>
        <name>Zn(2+)</name>
        <dbReference type="ChEBI" id="CHEBI:29105"/>
    </ligand>
</feature>
<dbReference type="PROSITE" id="PS51915">
    <property type="entry name" value="ZAD"/>
    <property type="match status" value="2"/>
</dbReference>
<dbReference type="SMART" id="SM00980">
    <property type="entry name" value="THAP"/>
    <property type="match status" value="1"/>
</dbReference>
<dbReference type="FunFam" id="3.30.160.60:FF:002343">
    <property type="entry name" value="Zinc finger protein 33A"/>
    <property type="match status" value="1"/>
</dbReference>
<feature type="binding site" evidence="12">
    <location>
        <position position="917"/>
    </location>
    <ligand>
        <name>Zn(2+)</name>
        <dbReference type="ChEBI" id="CHEBI:29105"/>
    </ligand>
</feature>
<dbReference type="FunFam" id="3.30.160.60:FF:000110">
    <property type="entry name" value="Zinc finger protein-like"/>
    <property type="match status" value="1"/>
</dbReference>
<feature type="binding site" evidence="12">
    <location>
        <position position="43"/>
    </location>
    <ligand>
        <name>Zn(2+)</name>
        <dbReference type="ChEBI" id="CHEBI:29105"/>
    </ligand>
</feature>
<evidence type="ECO:0000256" key="8">
    <source>
        <dbReference type="ARBA" id="ARBA00023163"/>
    </source>
</evidence>
<dbReference type="GO" id="GO:0008270">
    <property type="term" value="F:zinc ion binding"/>
    <property type="evidence" value="ECO:0007669"/>
    <property type="project" value="UniProtKB-UniRule"/>
</dbReference>
<evidence type="ECO:0000256" key="13">
    <source>
        <dbReference type="SAM" id="Coils"/>
    </source>
</evidence>